<accession>A0A420WE02</accession>
<keyword evidence="2" id="KW-0808">Transferase</keyword>
<dbReference type="AlphaFoldDB" id="A0A420WE02"/>
<dbReference type="InterPro" id="IPR000182">
    <property type="entry name" value="GNAT_dom"/>
</dbReference>
<protein>
    <submittedName>
        <fullName evidence="2">Putative acetyltransferase</fullName>
    </submittedName>
</protein>
<dbReference type="InterPro" id="IPR016181">
    <property type="entry name" value="Acyl_CoA_acyltransferase"/>
</dbReference>
<evidence type="ECO:0000313" key="2">
    <source>
        <dbReference type="EMBL" id="RKQ69247.1"/>
    </source>
</evidence>
<dbReference type="OrthoDB" id="9797178at2"/>
<dbReference type="EMBL" id="RBII01000002">
    <property type="protein sequence ID" value="RKQ69247.1"/>
    <property type="molecule type" value="Genomic_DNA"/>
</dbReference>
<dbReference type="CDD" id="cd04301">
    <property type="entry name" value="NAT_SF"/>
    <property type="match status" value="1"/>
</dbReference>
<reference evidence="2 3" key="1">
    <citation type="submission" date="2018-10" db="EMBL/GenBank/DDBJ databases">
        <title>Genomic Encyclopedia of Type Strains, Phase IV (KMG-IV): sequencing the most valuable type-strain genomes for metagenomic binning, comparative biology and taxonomic classification.</title>
        <authorList>
            <person name="Goeker M."/>
        </authorList>
    </citation>
    <scope>NUCLEOTIDE SEQUENCE [LARGE SCALE GENOMIC DNA]</scope>
    <source>
        <strain evidence="2 3">DSM 22008</strain>
    </source>
</reference>
<name>A0A420WE02_9PROT</name>
<evidence type="ECO:0000259" key="1">
    <source>
        <dbReference type="PROSITE" id="PS51186"/>
    </source>
</evidence>
<organism evidence="2 3">
    <name type="scientific">Litorimonas taeanensis</name>
    <dbReference type="NCBI Taxonomy" id="568099"/>
    <lineage>
        <taxon>Bacteria</taxon>
        <taxon>Pseudomonadati</taxon>
        <taxon>Pseudomonadota</taxon>
        <taxon>Alphaproteobacteria</taxon>
        <taxon>Maricaulales</taxon>
        <taxon>Robiginitomaculaceae</taxon>
    </lineage>
</organism>
<dbReference type="InParanoid" id="A0A420WE02"/>
<dbReference type="RefSeq" id="WP_121101621.1">
    <property type="nucleotide sequence ID" value="NZ_RBII01000002.1"/>
</dbReference>
<sequence length="159" mass="17398">MKIRRVELADFDAIATLTNKAFGSTSEAEIIARLRRDNDDAGAWVAEQNSKIMGHIQLYKIDLEGQSVIGLGPICVHPDSQNKGIGKALVKHAIKALKAQDIYPLLFVLGHETYYPRFGFSSALGAKFEAPWSGPSFMALALRPAHSQCGRLIFPKAFG</sequence>
<dbReference type="PROSITE" id="PS51186">
    <property type="entry name" value="GNAT"/>
    <property type="match status" value="1"/>
</dbReference>
<dbReference type="Proteomes" id="UP000282211">
    <property type="component" value="Unassembled WGS sequence"/>
</dbReference>
<dbReference type="Gene3D" id="3.40.630.30">
    <property type="match status" value="1"/>
</dbReference>
<proteinExistence type="predicted"/>
<evidence type="ECO:0000313" key="3">
    <source>
        <dbReference type="Proteomes" id="UP000282211"/>
    </source>
</evidence>
<keyword evidence="3" id="KW-1185">Reference proteome</keyword>
<dbReference type="GO" id="GO:0016747">
    <property type="term" value="F:acyltransferase activity, transferring groups other than amino-acyl groups"/>
    <property type="evidence" value="ECO:0007669"/>
    <property type="project" value="InterPro"/>
</dbReference>
<feature type="domain" description="N-acetyltransferase" evidence="1">
    <location>
        <begin position="1"/>
        <end position="143"/>
    </location>
</feature>
<gene>
    <name evidence="2" type="ORF">DES40_2046</name>
</gene>
<dbReference type="SUPFAM" id="SSF55729">
    <property type="entry name" value="Acyl-CoA N-acyltransferases (Nat)"/>
    <property type="match status" value="1"/>
</dbReference>
<comment type="caution">
    <text evidence="2">The sequence shown here is derived from an EMBL/GenBank/DDBJ whole genome shotgun (WGS) entry which is preliminary data.</text>
</comment>
<dbReference type="Pfam" id="PF00583">
    <property type="entry name" value="Acetyltransf_1"/>
    <property type="match status" value="1"/>
</dbReference>
<dbReference type="FunCoup" id="A0A420WE02">
    <property type="interactions" value="55"/>
</dbReference>